<dbReference type="EMBL" id="BMFK01000004">
    <property type="protein sequence ID" value="GGE81761.1"/>
    <property type="molecule type" value="Genomic_DNA"/>
</dbReference>
<dbReference type="Pfam" id="PF07196">
    <property type="entry name" value="Flagellin_IN"/>
    <property type="match status" value="1"/>
</dbReference>
<dbReference type="GO" id="GO:0007155">
    <property type="term" value="P:cell adhesion"/>
    <property type="evidence" value="ECO:0007669"/>
    <property type="project" value="InterPro"/>
</dbReference>
<dbReference type="RefSeq" id="WP_188389709.1">
    <property type="nucleotide sequence ID" value="NZ_BMFK01000004.1"/>
</dbReference>
<proteinExistence type="inferred from homology"/>
<keyword evidence="3" id="KW-0175">Coiled coil</keyword>
<evidence type="ECO:0000256" key="2">
    <source>
        <dbReference type="ARBA" id="ARBA00011255"/>
    </source>
</evidence>
<dbReference type="GO" id="GO:0009421">
    <property type="term" value="C:bacterial-type flagellum filament cap"/>
    <property type="evidence" value="ECO:0007669"/>
    <property type="project" value="InterPro"/>
</dbReference>
<feature type="domain" description="Flagellar hook-associated protein 2 N-terminal" evidence="6">
    <location>
        <begin position="8"/>
        <end position="103"/>
    </location>
</feature>
<organism evidence="8 9">
    <name type="scientific">Priestia taiwanensis</name>
    <dbReference type="NCBI Taxonomy" id="1347902"/>
    <lineage>
        <taxon>Bacteria</taxon>
        <taxon>Bacillati</taxon>
        <taxon>Bacillota</taxon>
        <taxon>Bacilli</taxon>
        <taxon>Bacillales</taxon>
        <taxon>Bacillaceae</taxon>
        <taxon>Priestia</taxon>
    </lineage>
</organism>
<keyword evidence="5" id="KW-0964">Secreted</keyword>
<dbReference type="InterPro" id="IPR010810">
    <property type="entry name" value="Flagellin_hook_IN_motif"/>
</dbReference>
<keyword evidence="8" id="KW-0966">Cell projection</keyword>
<comment type="subunit">
    <text evidence="2 5">Homopentamer.</text>
</comment>
<evidence type="ECO:0000256" key="3">
    <source>
        <dbReference type="ARBA" id="ARBA00023054"/>
    </source>
</evidence>
<gene>
    <name evidence="8" type="primary">fliD</name>
    <name evidence="8" type="ORF">GCM10007140_34290</name>
</gene>
<dbReference type="PANTHER" id="PTHR30288:SF0">
    <property type="entry name" value="FLAGELLAR HOOK-ASSOCIATED PROTEIN 2"/>
    <property type="match status" value="1"/>
</dbReference>
<comment type="caution">
    <text evidence="8">The sequence shown here is derived from an EMBL/GenBank/DDBJ whole genome shotgun (WGS) entry which is preliminary data.</text>
</comment>
<evidence type="ECO:0000256" key="5">
    <source>
        <dbReference type="RuleBase" id="RU362066"/>
    </source>
</evidence>
<keyword evidence="9" id="KW-1185">Reference proteome</keyword>
<keyword evidence="8" id="KW-0282">Flagellum</keyword>
<evidence type="ECO:0000259" key="6">
    <source>
        <dbReference type="Pfam" id="PF02465"/>
    </source>
</evidence>
<name>A0A917EU05_9BACI</name>
<comment type="function">
    <text evidence="5">Required for morphogenesis and for the elongation of the flagellar filament by facilitating polymerization of the flagellin monomers at the tip of growing filament. Forms a capping structure, which prevents flagellin subunits (transported through the central channel of the flagellum) from leaking out without polymerization at the distal end.</text>
</comment>
<evidence type="ECO:0000313" key="9">
    <source>
        <dbReference type="Proteomes" id="UP000605259"/>
    </source>
</evidence>
<dbReference type="GO" id="GO:0009424">
    <property type="term" value="C:bacterial-type flagellum hook"/>
    <property type="evidence" value="ECO:0007669"/>
    <property type="project" value="UniProtKB-UniRule"/>
</dbReference>
<dbReference type="InterPro" id="IPR003481">
    <property type="entry name" value="FliD_N"/>
</dbReference>
<accession>A0A917EU05</accession>
<dbReference type="InterPro" id="IPR010809">
    <property type="entry name" value="FliD_C"/>
</dbReference>
<dbReference type="InterPro" id="IPR040026">
    <property type="entry name" value="FliD"/>
</dbReference>
<keyword evidence="4 5" id="KW-0975">Bacterial flagellum</keyword>
<comment type="similarity">
    <text evidence="1 5">Belongs to the FliD family.</text>
</comment>
<sequence>MRISGFASGMDINQLVGDMMKAQRIPLDKMASKKKVYEWQRDQYREINKTLEDLRKLTFDTVGMQGTFSAKKVSNSNDKAVSASGGGTANVSLDVEVSQLASASTWKSSGIKVDGAIDSKTKLKDVPFSDGVKFDNEFSLKFQVKKPGASKEEEVEIKINPNTDTLESVIEKINGSNLGVTAVYSSTSKQLALTSKDTGAGGEIAIKSDAGVVDSKTNEFFKVLGFSPDGNGKLTPTTAGEDAKFKVNGVEFTSHSNQVKVSGVDLTLKETTTAPVRISTESDVDGIIKTVEKWVNAYNDAIKKMNDEVREKRYRDFQPLTEEQKKDMSEKQIELWEEKASSGLLRNDSSINSGLTKMRHDMSNMLQSTDSAYKTLKDIGIDFSKSYTENGKLVLDKTKLEEALKADPSSVAKLFTADGKTEGEKGIAKRIISSTQETINSIEKKAGKTTSVNHQFEIGRGLNDLDKQMKRMQDKLKVVENRYWKQFTAMEKAIDRANQQSSYLMQQFGGM</sequence>
<reference evidence="8" key="1">
    <citation type="journal article" date="2014" name="Int. J. Syst. Evol. Microbiol.">
        <title>Complete genome sequence of Corynebacterium casei LMG S-19264T (=DSM 44701T), isolated from a smear-ripened cheese.</title>
        <authorList>
            <consortium name="US DOE Joint Genome Institute (JGI-PGF)"/>
            <person name="Walter F."/>
            <person name="Albersmeier A."/>
            <person name="Kalinowski J."/>
            <person name="Ruckert C."/>
        </authorList>
    </citation>
    <scope>NUCLEOTIDE SEQUENCE</scope>
    <source>
        <strain evidence="8">CGMCC 1.12698</strain>
    </source>
</reference>
<dbReference type="PANTHER" id="PTHR30288">
    <property type="entry name" value="FLAGELLAR CAP/ASSEMBLY PROTEIN FLID"/>
    <property type="match status" value="1"/>
</dbReference>
<dbReference type="AlphaFoldDB" id="A0A917EU05"/>
<dbReference type="Proteomes" id="UP000605259">
    <property type="component" value="Unassembled WGS sequence"/>
</dbReference>
<evidence type="ECO:0000259" key="7">
    <source>
        <dbReference type="Pfam" id="PF07195"/>
    </source>
</evidence>
<evidence type="ECO:0000256" key="1">
    <source>
        <dbReference type="ARBA" id="ARBA00009764"/>
    </source>
</evidence>
<dbReference type="Pfam" id="PF07195">
    <property type="entry name" value="FliD_C"/>
    <property type="match status" value="1"/>
</dbReference>
<dbReference type="GO" id="GO:0005576">
    <property type="term" value="C:extracellular region"/>
    <property type="evidence" value="ECO:0007669"/>
    <property type="project" value="UniProtKB-SubCell"/>
</dbReference>
<dbReference type="NCBIfam" id="NF005833">
    <property type="entry name" value="PRK07737.1"/>
    <property type="match status" value="1"/>
</dbReference>
<keyword evidence="8" id="KW-0969">Cilium</keyword>
<dbReference type="GO" id="GO:0071973">
    <property type="term" value="P:bacterial-type flagellum-dependent cell motility"/>
    <property type="evidence" value="ECO:0007669"/>
    <property type="project" value="TreeGrafter"/>
</dbReference>
<comment type="subcellular location">
    <subcellularLocation>
        <location evidence="5">Secreted</location>
    </subcellularLocation>
    <subcellularLocation>
        <location evidence="5">Bacterial flagellum</location>
    </subcellularLocation>
</comment>
<evidence type="ECO:0000313" key="8">
    <source>
        <dbReference type="EMBL" id="GGE81761.1"/>
    </source>
</evidence>
<reference evidence="8" key="2">
    <citation type="submission" date="2020-09" db="EMBL/GenBank/DDBJ databases">
        <authorList>
            <person name="Sun Q."/>
            <person name="Zhou Y."/>
        </authorList>
    </citation>
    <scope>NUCLEOTIDE SEQUENCE</scope>
    <source>
        <strain evidence="8">CGMCC 1.12698</strain>
    </source>
</reference>
<dbReference type="Pfam" id="PF02465">
    <property type="entry name" value="FliD_N"/>
    <property type="match status" value="1"/>
</dbReference>
<protein>
    <recommendedName>
        <fullName evidence="5">Flagellar hook-associated protein 2</fullName>
        <shortName evidence="5">HAP2</shortName>
    </recommendedName>
    <alternativeName>
        <fullName evidence="5">Flagellar cap protein</fullName>
    </alternativeName>
</protein>
<feature type="domain" description="Flagellar hook-associated protein 2 C-terminal" evidence="7">
    <location>
        <begin position="240"/>
        <end position="499"/>
    </location>
</feature>
<evidence type="ECO:0000256" key="4">
    <source>
        <dbReference type="ARBA" id="ARBA00023143"/>
    </source>
</evidence>